<dbReference type="Proteomes" id="UP000243745">
    <property type="component" value="Unassembled WGS sequence"/>
</dbReference>
<evidence type="ECO:0000256" key="1">
    <source>
        <dbReference type="SAM" id="Phobius"/>
    </source>
</evidence>
<evidence type="ECO:0000313" key="2">
    <source>
        <dbReference type="EMBL" id="SFP37170.1"/>
    </source>
</evidence>
<name>A0A662ZHL4_9GAMM</name>
<keyword evidence="1" id="KW-0472">Membrane</keyword>
<reference evidence="2 3" key="1">
    <citation type="submission" date="2016-10" db="EMBL/GenBank/DDBJ databases">
        <authorList>
            <person name="Varghese N."/>
            <person name="Submissions S."/>
        </authorList>
    </citation>
    <scope>NUCLEOTIDE SEQUENCE [LARGE SCALE GENOMIC DNA]</scope>
    <source>
        <strain evidence="2 3">DSM 1361</strain>
    </source>
</reference>
<keyword evidence="3" id="KW-1185">Reference proteome</keyword>
<keyword evidence="1" id="KW-1133">Transmembrane helix</keyword>
<keyword evidence="1" id="KW-0812">Transmembrane</keyword>
<accession>A0A662ZHL4</accession>
<gene>
    <name evidence="2" type="ORF">SAMN02910344_01214</name>
</gene>
<sequence length="47" mass="5350">MECGLTPEEISLMKFAFGFVIGTVLGIIAGNLVDLVRYLWNKRLHRK</sequence>
<protein>
    <submittedName>
        <fullName evidence="2">Uncharacterized protein</fullName>
    </submittedName>
</protein>
<dbReference type="EMBL" id="FOXF01000018">
    <property type="protein sequence ID" value="SFP37170.1"/>
    <property type="molecule type" value="Genomic_DNA"/>
</dbReference>
<dbReference type="RefSeq" id="WP_177178510.1">
    <property type="nucleotide sequence ID" value="NZ_FOXF01000018.1"/>
</dbReference>
<dbReference type="AlphaFoldDB" id="A0A662ZHL4"/>
<evidence type="ECO:0000313" key="3">
    <source>
        <dbReference type="Proteomes" id="UP000243745"/>
    </source>
</evidence>
<proteinExistence type="predicted"/>
<feature type="transmembrane region" description="Helical" evidence="1">
    <location>
        <begin position="15"/>
        <end position="40"/>
    </location>
</feature>
<organism evidence="2 3">
    <name type="scientific">Ruminobacter amylophilus</name>
    <dbReference type="NCBI Taxonomy" id="867"/>
    <lineage>
        <taxon>Bacteria</taxon>
        <taxon>Pseudomonadati</taxon>
        <taxon>Pseudomonadota</taxon>
        <taxon>Gammaproteobacteria</taxon>
        <taxon>Aeromonadales</taxon>
        <taxon>Succinivibrionaceae</taxon>
        <taxon>Ruminobacter</taxon>
    </lineage>
</organism>